<dbReference type="GO" id="GO:0016887">
    <property type="term" value="F:ATP hydrolysis activity"/>
    <property type="evidence" value="ECO:0007669"/>
    <property type="project" value="InterPro"/>
</dbReference>
<dbReference type="AlphaFoldDB" id="A0A8I1SV35"/>
<evidence type="ECO:0000313" key="4">
    <source>
        <dbReference type="Proteomes" id="UP000664800"/>
    </source>
</evidence>
<dbReference type="GO" id="GO:0005524">
    <property type="term" value="F:ATP binding"/>
    <property type="evidence" value="ECO:0007669"/>
    <property type="project" value="UniProtKB-KW"/>
</dbReference>
<evidence type="ECO:0000313" key="3">
    <source>
        <dbReference type="EMBL" id="MBN8745250.1"/>
    </source>
</evidence>
<evidence type="ECO:0000256" key="1">
    <source>
        <dbReference type="SAM" id="MobiDB-lite"/>
    </source>
</evidence>
<dbReference type="InterPro" id="IPR049945">
    <property type="entry name" value="AAA_22"/>
</dbReference>
<comment type="caution">
    <text evidence="3">The sequence shown here is derived from an EMBL/GenBank/DDBJ whole genome shotgun (WGS) entry which is preliminary data.</text>
</comment>
<protein>
    <submittedName>
        <fullName evidence="3">ATP-binding protein</fullName>
    </submittedName>
</protein>
<feature type="domain" description="ORC1/DEAH AAA+ ATPase" evidence="2">
    <location>
        <begin position="124"/>
        <end position="267"/>
    </location>
</feature>
<dbReference type="Proteomes" id="UP000664800">
    <property type="component" value="Unassembled WGS sequence"/>
</dbReference>
<evidence type="ECO:0000259" key="2">
    <source>
        <dbReference type="Pfam" id="PF13401"/>
    </source>
</evidence>
<dbReference type="Pfam" id="PF13401">
    <property type="entry name" value="AAA_22"/>
    <property type="match status" value="1"/>
</dbReference>
<dbReference type="Gene3D" id="3.40.50.300">
    <property type="entry name" value="P-loop containing nucleotide triphosphate hydrolases"/>
    <property type="match status" value="1"/>
</dbReference>
<keyword evidence="3" id="KW-0067">ATP-binding</keyword>
<feature type="region of interest" description="Disordered" evidence="1">
    <location>
        <begin position="485"/>
        <end position="510"/>
    </location>
</feature>
<dbReference type="SUPFAM" id="SSF52540">
    <property type="entry name" value="P-loop containing nucleoside triphosphate hydrolases"/>
    <property type="match status" value="1"/>
</dbReference>
<keyword evidence="3" id="KW-0547">Nucleotide-binding</keyword>
<organism evidence="3 4">
    <name type="scientific">Thiomonas arsenitoxydans (strain DSM 22701 / CIP 110005 / 3As)</name>
    <dbReference type="NCBI Taxonomy" id="426114"/>
    <lineage>
        <taxon>Bacteria</taxon>
        <taxon>Pseudomonadati</taxon>
        <taxon>Pseudomonadota</taxon>
        <taxon>Betaproteobacteria</taxon>
        <taxon>Burkholderiales</taxon>
        <taxon>Thiomonas</taxon>
    </lineage>
</organism>
<dbReference type="InterPro" id="IPR027417">
    <property type="entry name" value="P-loop_NTPase"/>
</dbReference>
<accession>A0A8I1SV35</accession>
<proteinExistence type="predicted"/>
<reference evidence="3" key="1">
    <citation type="submission" date="2021-02" db="EMBL/GenBank/DDBJ databases">
        <title>Thiocyanate and organic carbon inputs drive convergent selection for specific autotrophic Afipia and Thiobacillus strains within complex microbiomes.</title>
        <authorList>
            <person name="Huddy R.J."/>
            <person name="Sachdeva R."/>
            <person name="Kadzinga F."/>
            <person name="Kantor R.S."/>
            <person name="Harrison S.T.L."/>
            <person name="Banfield J.F."/>
        </authorList>
    </citation>
    <scope>NUCLEOTIDE SEQUENCE</scope>
    <source>
        <strain evidence="3">SCN18_13_7_16_R3_B_64_19</strain>
    </source>
</reference>
<sequence>MMTSPETPTSSLPEYEGNPFIARLPPLRSQRELLDALAARPEFHAQERGYAASLRKHCIMRLGRYFEPLERQIQLADRFGMLLRQGYVGRNPLTHDYIRHLQSGAERIEAKSLTIPTRQPVENTATSFALVGCSGIGKSTAIERVLHQYPQCFQHTAPFSLVQITWLKLDCPHQGSPKQLCINFFSAVDRLVGTNYFNWYGSRRASVDEMMVRMAHVANLHALGVLVIDEIQHLNKTKIGPDALLNFLVTLVNTIGVPVILIGTLSAIPLLQENFRQARRASGLGSLVWDRMPKGKAWDYFIDQLWQYQWTREPTEINLEIREALYDESQGIMDIVVKLFMLAQLRVIGIGEVRRGPERLTVELLRKVARDDFQVVRPMLDALRSNDKKALLKYDDLLPLQAHVDQVLASTLKTQFADVARPPAVVEPVSVPMQDDGIDSIRAALRSLGVADDVVDVLINEARALTPSADPLLLMAAITERLAKRPPVQVRKPQARKPPKASATPEQDLRHVVSLGKQTGQSGYEALLAAGFVKPPLRDLAA</sequence>
<dbReference type="RefSeq" id="WP_276731822.1">
    <property type="nucleotide sequence ID" value="NZ_JAFKMR010000027.1"/>
</dbReference>
<name>A0A8I1SV35_THIA3</name>
<gene>
    <name evidence="3" type="ORF">J0I24_13245</name>
</gene>
<dbReference type="EMBL" id="JAFKMR010000027">
    <property type="protein sequence ID" value="MBN8745250.1"/>
    <property type="molecule type" value="Genomic_DNA"/>
</dbReference>